<evidence type="ECO:0000313" key="4">
    <source>
        <dbReference type="EMBL" id="GGF28797.1"/>
    </source>
</evidence>
<dbReference type="Pfam" id="PF22422">
    <property type="entry name" value="MGH1-like_GH"/>
    <property type="match status" value="1"/>
</dbReference>
<dbReference type="Pfam" id="PF03633">
    <property type="entry name" value="Glyco_hydro_65C"/>
    <property type="match status" value="1"/>
</dbReference>
<sequence length="528" mass="61626">MHYSKKLSAFAPLRILFLGLLIAVLLGSCATTADAQGPAILNKQDFKHYAEYFNRMEDENIAQAIPNSESWEWMEENIPLFEAPQENFEEMFYYRWWSLRKHIKETPVGYAMTEFLVERSYSDKYNLISCALGHHIYESRWLHDPKYLDQIVHTWYRGNEGEPMEKLHSFSSWTADALYQRYLVTGDKQYLLDMLPDLLKEYQWWVDNRQREDGLFWQIDVKDGMEESISGGRHVKNVRPTINSYMYGNAKAIAKIAALKGDDAMAKEYEERAARIKELVQEHLWNQEDLFFETVKEEGGFAQVREAIGFIPWYFNLPEDKNPYHAAWDQVTDEGGFMAPFGLTTAECRHPDFRTHGCCNCEWDGAIWPFATSQTMTGMANLLNNYHQDMVDKSDYFTQMEKYVESQYYRGRPYIGEYLDEKTGFWLKGDQERSRYYNHSTFNDMIITGLVGFRPGPGGRFEVNPLVPAAKWDWFCLDNVAYQGNIVTIFWDKTGEKYNKGKGLHVLVNGVEVGHAEGLERMALQMHH</sequence>
<feature type="domain" description="Mannosylglycerate hydrolase MGH1-like glycoside hydrolase" evidence="3">
    <location>
        <begin position="124"/>
        <end position="440"/>
    </location>
</feature>
<dbReference type="InterPro" id="IPR001661">
    <property type="entry name" value="Glyco_hydro_37"/>
</dbReference>
<gene>
    <name evidence="4" type="ORF">GCM10011339_16270</name>
</gene>
<evidence type="ECO:0000256" key="1">
    <source>
        <dbReference type="SAM" id="SignalP"/>
    </source>
</evidence>
<dbReference type="SUPFAM" id="SSF48208">
    <property type="entry name" value="Six-hairpin glycosidases"/>
    <property type="match status" value="1"/>
</dbReference>
<comment type="caution">
    <text evidence="4">The sequence shown here is derived from an EMBL/GenBank/DDBJ whole genome shotgun (WGS) entry which is preliminary data.</text>
</comment>
<evidence type="ECO:0008006" key="6">
    <source>
        <dbReference type="Google" id="ProtNLM"/>
    </source>
</evidence>
<dbReference type="InterPro" id="IPR012341">
    <property type="entry name" value="6hp_glycosidase-like_sf"/>
</dbReference>
<feature type="signal peptide" evidence="1">
    <location>
        <begin position="1"/>
        <end position="35"/>
    </location>
</feature>
<evidence type="ECO:0000259" key="2">
    <source>
        <dbReference type="Pfam" id="PF03633"/>
    </source>
</evidence>
<keyword evidence="1" id="KW-0732">Signal</keyword>
<dbReference type="EMBL" id="BMIU01000006">
    <property type="protein sequence ID" value="GGF28797.1"/>
    <property type="molecule type" value="Genomic_DNA"/>
</dbReference>
<evidence type="ECO:0000259" key="3">
    <source>
        <dbReference type="Pfam" id="PF22422"/>
    </source>
</evidence>
<dbReference type="RefSeq" id="WP_137401707.1">
    <property type="nucleotide sequence ID" value="NZ_BMIU01000006.1"/>
</dbReference>
<organism evidence="4 5">
    <name type="scientific">Echinicola rosea</name>
    <dbReference type="NCBI Taxonomy" id="1807691"/>
    <lineage>
        <taxon>Bacteria</taxon>
        <taxon>Pseudomonadati</taxon>
        <taxon>Bacteroidota</taxon>
        <taxon>Cytophagia</taxon>
        <taxon>Cytophagales</taxon>
        <taxon>Cyclobacteriaceae</taxon>
        <taxon>Echinicola</taxon>
    </lineage>
</organism>
<dbReference type="InterPro" id="IPR008928">
    <property type="entry name" value="6-hairpin_glycosidase_sf"/>
</dbReference>
<dbReference type="InterPro" id="IPR054491">
    <property type="entry name" value="MGH1-like_GH"/>
</dbReference>
<dbReference type="PANTHER" id="PTHR23403">
    <property type="entry name" value="TREHALASE"/>
    <property type="match status" value="1"/>
</dbReference>
<reference evidence="5" key="1">
    <citation type="journal article" date="2019" name="Int. J. Syst. Evol. Microbiol.">
        <title>The Global Catalogue of Microorganisms (GCM) 10K type strain sequencing project: providing services to taxonomists for standard genome sequencing and annotation.</title>
        <authorList>
            <consortium name="The Broad Institute Genomics Platform"/>
            <consortium name="The Broad Institute Genome Sequencing Center for Infectious Disease"/>
            <person name="Wu L."/>
            <person name="Ma J."/>
        </authorList>
    </citation>
    <scope>NUCLEOTIDE SEQUENCE [LARGE SCALE GENOMIC DNA]</scope>
    <source>
        <strain evidence="5">CGMCC 1.15407</strain>
    </source>
</reference>
<feature type="chain" id="PRO_5045435897" description="Glycoside hydrolase" evidence="1">
    <location>
        <begin position="36"/>
        <end position="528"/>
    </location>
</feature>
<dbReference type="InterPro" id="IPR005194">
    <property type="entry name" value="Glyco_hydro_65_C"/>
</dbReference>
<protein>
    <recommendedName>
        <fullName evidence="6">Glycoside hydrolase</fullName>
    </recommendedName>
</protein>
<evidence type="ECO:0000313" key="5">
    <source>
        <dbReference type="Proteomes" id="UP000647339"/>
    </source>
</evidence>
<feature type="domain" description="Glycoside hydrolase family 65 C-terminal" evidence="2">
    <location>
        <begin position="458"/>
        <end position="513"/>
    </location>
</feature>
<dbReference type="PANTHER" id="PTHR23403:SF1">
    <property type="entry name" value="TREHALASE"/>
    <property type="match status" value="1"/>
</dbReference>
<dbReference type="Proteomes" id="UP000647339">
    <property type="component" value="Unassembled WGS sequence"/>
</dbReference>
<proteinExistence type="predicted"/>
<dbReference type="Gene3D" id="1.50.10.10">
    <property type="match status" value="1"/>
</dbReference>
<keyword evidence="5" id="KW-1185">Reference proteome</keyword>
<name>A0ABQ1UWZ8_9BACT</name>
<dbReference type="PROSITE" id="PS51257">
    <property type="entry name" value="PROKAR_LIPOPROTEIN"/>
    <property type="match status" value="1"/>
</dbReference>
<accession>A0ABQ1UWZ8</accession>